<evidence type="ECO:0000313" key="2">
    <source>
        <dbReference type="Proteomes" id="UP001057402"/>
    </source>
</evidence>
<proteinExistence type="predicted"/>
<keyword evidence="2" id="KW-1185">Reference proteome</keyword>
<dbReference type="EMBL" id="CM042883">
    <property type="protein sequence ID" value="KAI4378798.1"/>
    <property type="molecule type" value="Genomic_DNA"/>
</dbReference>
<organism evidence="1 2">
    <name type="scientific">Melastoma candidum</name>
    <dbReference type="NCBI Taxonomy" id="119954"/>
    <lineage>
        <taxon>Eukaryota</taxon>
        <taxon>Viridiplantae</taxon>
        <taxon>Streptophyta</taxon>
        <taxon>Embryophyta</taxon>
        <taxon>Tracheophyta</taxon>
        <taxon>Spermatophyta</taxon>
        <taxon>Magnoliopsida</taxon>
        <taxon>eudicotyledons</taxon>
        <taxon>Gunneridae</taxon>
        <taxon>Pentapetalae</taxon>
        <taxon>rosids</taxon>
        <taxon>malvids</taxon>
        <taxon>Myrtales</taxon>
        <taxon>Melastomataceae</taxon>
        <taxon>Melastomatoideae</taxon>
        <taxon>Melastomateae</taxon>
        <taxon>Melastoma</taxon>
    </lineage>
</organism>
<protein>
    <submittedName>
        <fullName evidence="1">Uncharacterized protein</fullName>
    </submittedName>
</protein>
<sequence>MSRCFPFPPQGYVKKSRADDVDLLKKEKDKEKKRKKERRDKEKRDGKERKEKDKTEGKHRDKKEKKNRHKDKRKDRDKEEKEREREKDRGGTSEERRLSEQKTDGRNSKERIINKDRPPEQIPGTSGQMDKENSRTHIPDVRRVDGLSAGHNTGSAPKSLEKNQHFRENQNNHAVHNSEEAKFVLELGKRVRDEARVTTQSSEKITLIDRRKDDSTVRPINAVPGPSPDKKERSHERRVDYRRLSGQGVKDERKTVTSENSSSVLVSVSEGMPRPPKTSIEEKMAGREKIQDKEREHAGAEELVLLDPQKSKTPVKDKERDREKRKAEKTKNIENRVYDEEKLRERTKDSLDATAVNGIILHVIGEVNNIYPSAGNDKKRKNLEPNGFLHENEPRQIKLPRPSSLLHPSSLENGRIEDVPRSANQRLPGKHGTPDVVKADKPKEHKPNGIIGKKQEHILSSLDAASLELLVEKEIARSPHPDLKHLDMVLTVPKFEELVLSEDNQEWLFGSHDELQKPRKMSSAEETKEAPQWVWSEALPLESADVVALPYVVPF</sequence>
<evidence type="ECO:0000313" key="1">
    <source>
        <dbReference type="EMBL" id="KAI4378798.1"/>
    </source>
</evidence>
<comment type="caution">
    <text evidence="1">The sequence shown here is derived from an EMBL/GenBank/DDBJ whole genome shotgun (WGS) entry which is preliminary data.</text>
</comment>
<accession>A0ACB9RMY9</accession>
<gene>
    <name evidence="1" type="ORF">MLD38_016229</name>
</gene>
<reference evidence="2" key="1">
    <citation type="journal article" date="2023" name="Front. Plant Sci.">
        <title>Chromosomal-level genome assembly of Melastoma candidum provides insights into trichome evolution.</title>
        <authorList>
            <person name="Zhong Y."/>
            <person name="Wu W."/>
            <person name="Sun C."/>
            <person name="Zou P."/>
            <person name="Liu Y."/>
            <person name="Dai S."/>
            <person name="Zhou R."/>
        </authorList>
    </citation>
    <scope>NUCLEOTIDE SEQUENCE [LARGE SCALE GENOMIC DNA]</scope>
</reference>
<dbReference type="Proteomes" id="UP001057402">
    <property type="component" value="Chromosome 4"/>
</dbReference>
<name>A0ACB9RMY9_9MYRT</name>